<dbReference type="PANTHER" id="PTHR43697:SF1">
    <property type="entry name" value="SERINE--TRNA LIGASE"/>
    <property type="match status" value="1"/>
</dbReference>
<evidence type="ECO:0000256" key="2">
    <source>
        <dbReference type="ARBA" id="ARBA00010728"/>
    </source>
</evidence>
<dbReference type="EMBL" id="BART01015270">
    <property type="protein sequence ID" value="GAG82313.1"/>
    <property type="molecule type" value="Genomic_DNA"/>
</dbReference>
<dbReference type="InterPro" id="IPR042103">
    <property type="entry name" value="SerRS_1_N_sf"/>
</dbReference>
<evidence type="ECO:0000259" key="9">
    <source>
        <dbReference type="Pfam" id="PF02403"/>
    </source>
</evidence>
<dbReference type="Gene3D" id="1.10.287.40">
    <property type="entry name" value="Serine-tRNA synthetase, tRNA binding domain"/>
    <property type="match status" value="1"/>
</dbReference>
<feature type="domain" description="Serine-tRNA synthetase type1 N-terminal" evidence="9">
    <location>
        <begin position="1"/>
        <end position="106"/>
    </location>
</feature>
<evidence type="ECO:0000256" key="3">
    <source>
        <dbReference type="ARBA" id="ARBA00022490"/>
    </source>
</evidence>
<evidence type="ECO:0000256" key="4">
    <source>
        <dbReference type="ARBA" id="ARBA00022917"/>
    </source>
</evidence>
<comment type="catalytic activity">
    <reaction evidence="7">
        <text>tRNA(Ser) + L-serine + ATP = L-seryl-tRNA(Ser) + AMP + diphosphate + H(+)</text>
        <dbReference type="Rhea" id="RHEA:12292"/>
        <dbReference type="Rhea" id="RHEA-COMP:9669"/>
        <dbReference type="Rhea" id="RHEA-COMP:9703"/>
        <dbReference type="ChEBI" id="CHEBI:15378"/>
        <dbReference type="ChEBI" id="CHEBI:30616"/>
        <dbReference type="ChEBI" id="CHEBI:33019"/>
        <dbReference type="ChEBI" id="CHEBI:33384"/>
        <dbReference type="ChEBI" id="CHEBI:78442"/>
        <dbReference type="ChEBI" id="CHEBI:78533"/>
        <dbReference type="ChEBI" id="CHEBI:456215"/>
        <dbReference type="EC" id="6.1.1.11"/>
    </reaction>
</comment>
<name>X1BDV7_9ZZZZ</name>
<dbReference type="SUPFAM" id="SSF46589">
    <property type="entry name" value="tRNA-binding arm"/>
    <property type="match status" value="1"/>
</dbReference>
<evidence type="ECO:0000313" key="10">
    <source>
        <dbReference type="EMBL" id="GAG82313.1"/>
    </source>
</evidence>
<organism evidence="10">
    <name type="scientific">marine sediment metagenome</name>
    <dbReference type="NCBI Taxonomy" id="412755"/>
    <lineage>
        <taxon>unclassified sequences</taxon>
        <taxon>metagenomes</taxon>
        <taxon>ecological metagenomes</taxon>
    </lineage>
</organism>
<dbReference type="GO" id="GO:0000166">
    <property type="term" value="F:nucleotide binding"/>
    <property type="evidence" value="ECO:0007669"/>
    <property type="project" value="InterPro"/>
</dbReference>
<evidence type="ECO:0000256" key="7">
    <source>
        <dbReference type="ARBA" id="ARBA00048823"/>
    </source>
</evidence>
<dbReference type="Pfam" id="PF02403">
    <property type="entry name" value="Seryl_tRNA_N"/>
    <property type="match status" value="1"/>
</dbReference>
<comment type="catalytic activity">
    <reaction evidence="6">
        <text>tRNA(Sec) + L-serine + ATP = L-seryl-tRNA(Sec) + AMP + diphosphate + H(+)</text>
        <dbReference type="Rhea" id="RHEA:42580"/>
        <dbReference type="Rhea" id="RHEA-COMP:9742"/>
        <dbReference type="Rhea" id="RHEA-COMP:10128"/>
        <dbReference type="ChEBI" id="CHEBI:15378"/>
        <dbReference type="ChEBI" id="CHEBI:30616"/>
        <dbReference type="ChEBI" id="CHEBI:33019"/>
        <dbReference type="ChEBI" id="CHEBI:33384"/>
        <dbReference type="ChEBI" id="CHEBI:78442"/>
        <dbReference type="ChEBI" id="CHEBI:78533"/>
        <dbReference type="ChEBI" id="CHEBI:456215"/>
        <dbReference type="EC" id="6.1.1.11"/>
    </reaction>
</comment>
<reference evidence="10" key="1">
    <citation type="journal article" date="2014" name="Front. Microbiol.">
        <title>High frequency of phylogenetically diverse reductive dehalogenase-homologous genes in deep subseafloor sedimentary metagenomes.</title>
        <authorList>
            <person name="Kawai M."/>
            <person name="Futagami T."/>
            <person name="Toyoda A."/>
            <person name="Takaki Y."/>
            <person name="Nishi S."/>
            <person name="Hori S."/>
            <person name="Arai W."/>
            <person name="Tsubouchi T."/>
            <person name="Morono Y."/>
            <person name="Uchiyama I."/>
            <person name="Ito T."/>
            <person name="Fujiyama A."/>
            <person name="Inagaki F."/>
            <person name="Takami H."/>
        </authorList>
    </citation>
    <scope>NUCLEOTIDE SEQUENCE</scope>
    <source>
        <strain evidence="10">Expedition CK06-06</strain>
    </source>
</reference>
<comment type="similarity">
    <text evidence="2">Belongs to the class-II aminoacyl-tRNA synthetase family. Type-1 seryl-tRNA synthetase subfamily.</text>
</comment>
<keyword evidence="3" id="KW-0963">Cytoplasm</keyword>
<evidence type="ECO:0000256" key="5">
    <source>
        <dbReference type="ARBA" id="ARBA00033352"/>
    </source>
</evidence>
<dbReference type="Gene3D" id="3.30.930.10">
    <property type="entry name" value="Bira Bifunctional Protein, Domain 2"/>
    <property type="match status" value="1"/>
</dbReference>
<dbReference type="PANTHER" id="PTHR43697">
    <property type="entry name" value="SERYL-TRNA SYNTHETASE"/>
    <property type="match status" value="1"/>
</dbReference>
<comment type="caution">
    <text evidence="10">The sequence shown here is derived from an EMBL/GenBank/DDBJ whole genome shotgun (WGS) entry which is preliminary data.</text>
</comment>
<dbReference type="GO" id="GO:0004828">
    <property type="term" value="F:serine-tRNA ligase activity"/>
    <property type="evidence" value="ECO:0007669"/>
    <property type="project" value="UniProtKB-EC"/>
</dbReference>
<sequence>MLDIKFIRENPQKVKQEAAKKQIKIDIDQLLLQDKKKREILGELERLRAEQNKISDKVGKEKNESNKKKLIDQAQKIREKTKILEAKLKKVSEKFDELMRKIPNLPLDGVPAGKDDSDNKVLRKVGDLPKFDFKPKDHLDLGEALDLIGNFPL</sequence>
<keyword evidence="4" id="KW-0648">Protein biosynthesis</keyword>
<evidence type="ECO:0000256" key="6">
    <source>
        <dbReference type="ARBA" id="ARBA00047929"/>
    </source>
</evidence>
<dbReference type="InterPro" id="IPR010978">
    <property type="entry name" value="tRNA-bd_arm"/>
</dbReference>
<proteinExistence type="inferred from homology"/>
<evidence type="ECO:0000256" key="8">
    <source>
        <dbReference type="SAM" id="Coils"/>
    </source>
</evidence>
<keyword evidence="8" id="KW-0175">Coiled coil</keyword>
<accession>X1BDV7</accession>
<dbReference type="AlphaFoldDB" id="X1BDV7"/>
<feature type="coiled-coil region" evidence="8">
    <location>
        <begin position="37"/>
        <end position="101"/>
    </location>
</feature>
<gene>
    <name evidence="10" type="ORF">S01H4_29699</name>
</gene>
<protein>
    <recommendedName>
        <fullName evidence="5">Seryl-tRNA(Ser/Sec) synthetase</fullName>
    </recommendedName>
</protein>
<dbReference type="InterPro" id="IPR045864">
    <property type="entry name" value="aa-tRNA-synth_II/BPL/LPL"/>
</dbReference>
<dbReference type="InterPro" id="IPR015866">
    <property type="entry name" value="Ser-tRNA-synth_1_N"/>
</dbReference>
<evidence type="ECO:0000256" key="1">
    <source>
        <dbReference type="ARBA" id="ARBA00005045"/>
    </source>
</evidence>
<comment type="pathway">
    <text evidence="1">Aminoacyl-tRNA biosynthesis; selenocysteinyl-tRNA(Sec) biosynthesis; L-seryl-tRNA(Sec) from L-serine and tRNA(Sec): step 1/1.</text>
</comment>
<dbReference type="GO" id="GO:0006412">
    <property type="term" value="P:translation"/>
    <property type="evidence" value="ECO:0007669"/>
    <property type="project" value="UniProtKB-KW"/>
</dbReference>